<dbReference type="EMBL" id="AOMA01000128">
    <property type="protein sequence ID" value="EMA35119.1"/>
    <property type="molecule type" value="Genomic_DNA"/>
</dbReference>
<keyword evidence="2" id="KW-1185">Reference proteome</keyword>
<gene>
    <name evidence="1" type="ORF">C446_13214</name>
</gene>
<dbReference type="AlphaFoldDB" id="M0LRR2"/>
<dbReference type="OrthoDB" id="170784at2157"/>
<dbReference type="STRING" id="1227454.C446_13214"/>
<dbReference type="Proteomes" id="UP000011607">
    <property type="component" value="Unassembled WGS sequence"/>
</dbReference>
<protein>
    <submittedName>
        <fullName evidence="1">Uncharacterized protein</fullName>
    </submittedName>
</protein>
<accession>M0LRR2</accession>
<dbReference type="eggNOG" id="arCOG10859">
    <property type="taxonomic scope" value="Archaea"/>
</dbReference>
<sequence length="101" mass="11636">MCVTAAVPLEQLLEGSNGRYYTAWQVRRRLRIGDWRRCLRQRQPERHLVETDDGGLLMLTPVEPADAPRWLEVRIVGDAEVAIDTRRRSGTAREAVSPRRI</sequence>
<evidence type="ECO:0000313" key="2">
    <source>
        <dbReference type="Proteomes" id="UP000011607"/>
    </source>
</evidence>
<organism evidence="1 2">
    <name type="scientific">Halobiforma nitratireducens JCM 10879</name>
    <dbReference type="NCBI Taxonomy" id="1227454"/>
    <lineage>
        <taxon>Archaea</taxon>
        <taxon>Methanobacteriati</taxon>
        <taxon>Methanobacteriota</taxon>
        <taxon>Stenosarchaea group</taxon>
        <taxon>Halobacteria</taxon>
        <taxon>Halobacteriales</taxon>
        <taxon>Natrialbaceae</taxon>
        <taxon>Halobiforma</taxon>
    </lineage>
</organism>
<dbReference type="RefSeq" id="WP_006673548.1">
    <property type="nucleotide sequence ID" value="NZ_AOMA01000128.1"/>
</dbReference>
<proteinExistence type="predicted"/>
<reference evidence="1 2" key="1">
    <citation type="journal article" date="2014" name="PLoS Genet.">
        <title>Phylogenetically driven sequencing of extremely halophilic archaea reveals strategies for static and dynamic osmo-response.</title>
        <authorList>
            <person name="Becker E.A."/>
            <person name="Seitzer P.M."/>
            <person name="Tritt A."/>
            <person name="Larsen D."/>
            <person name="Krusor M."/>
            <person name="Yao A.I."/>
            <person name="Wu D."/>
            <person name="Madern D."/>
            <person name="Eisen J.A."/>
            <person name="Darling A.E."/>
            <person name="Facciotti M.T."/>
        </authorList>
    </citation>
    <scope>NUCLEOTIDE SEQUENCE [LARGE SCALE GENOMIC DNA]</scope>
    <source>
        <strain evidence="1 2">JCM 10879</strain>
    </source>
</reference>
<name>M0LRR2_9EURY</name>
<evidence type="ECO:0000313" key="1">
    <source>
        <dbReference type="EMBL" id="EMA35119.1"/>
    </source>
</evidence>
<comment type="caution">
    <text evidence="1">The sequence shown here is derived from an EMBL/GenBank/DDBJ whole genome shotgun (WGS) entry which is preliminary data.</text>
</comment>